<dbReference type="AlphaFoldDB" id="A0AAP0QEG7"/>
<dbReference type="Proteomes" id="UP001428341">
    <property type="component" value="Unassembled WGS sequence"/>
</dbReference>
<gene>
    <name evidence="1" type="ORF">WN944_026349</name>
</gene>
<reference evidence="1 2" key="1">
    <citation type="submission" date="2024-05" db="EMBL/GenBank/DDBJ databases">
        <title>Haplotype-resolved chromosome-level genome assembly of Huyou (Citrus changshanensis).</title>
        <authorList>
            <person name="Miao C."/>
            <person name="Chen W."/>
            <person name="Wu Y."/>
            <person name="Wang L."/>
            <person name="Zhao S."/>
            <person name="Grierson D."/>
            <person name="Xu C."/>
            <person name="Chen K."/>
        </authorList>
    </citation>
    <scope>NUCLEOTIDE SEQUENCE [LARGE SCALE GENOMIC DNA]</scope>
    <source>
        <strain evidence="1">01-14</strain>
        <tissue evidence="1">Leaf</tissue>
    </source>
</reference>
<sequence>MVIADFVVAMLRFNNSKKVLVNLDFCWVFDLRQMRALDEYMQNLGQGRNLDAYKIVQYDSDEARKDLAIQLVVCYTN</sequence>
<proteinExistence type="predicted"/>
<dbReference type="EMBL" id="JBCGBO010000024">
    <property type="protein sequence ID" value="KAK9183200.1"/>
    <property type="molecule type" value="Genomic_DNA"/>
</dbReference>
<accession>A0AAP0QEG7</accession>
<organism evidence="1 2">
    <name type="scientific">Citrus x changshan-huyou</name>
    <dbReference type="NCBI Taxonomy" id="2935761"/>
    <lineage>
        <taxon>Eukaryota</taxon>
        <taxon>Viridiplantae</taxon>
        <taxon>Streptophyta</taxon>
        <taxon>Embryophyta</taxon>
        <taxon>Tracheophyta</taxon>
        <taxon>Spermatophyta</taxon>
        <taxon>Magnoliopsida</taxon>
        <taxon>eudicotyledons</taxon>
        <taxon>Gunneridae</taxon>
        <taxon>Pentapetalae</taxon>
        <taxon>rosids</taxon>
        <taxon>malvids</taxon>
        <taxon>Sapindales</taxon>
        <taxon>Rutaceae</taxon>
        <taxon>Aurantioideae</taxon>
        <taxon>Citrus</taxon>
    </lineage>
</organism>
<comment type="caution">
    <text evidence="1">The sequence shown here is derived from an EMBL/GenBank/DDBJ whole genome shotgun (WGS) entry which is preliminary data.</text>
</comment>
<evidence type="ECO:0000313" key="1">
    <source>
        <dbReference type="EMBL" id="KAK9183200.1"/>
    </source>
</evidence>
<name>A0AAP0QEG7_9ROSI</name>
<evidence type="ECO:0000313" key="2">
    <source>
        <dbReference type="Proteomes" id="UP001428341"/>
    </source>
</evidence>
<protein>
    <submittedName>
        <fullName evidence="1">Uncharacterized protein</fullName>
    </submittedName>
</protein>
<keyword evidence="2" id="KW-1185">Reference proteome</keyword>